<reference evidence="1 2" key="1">
    <citation type="submission" date="2016-03" db="EMBL/GenBank/DDBJ databases">
        <title>Comparative genomics of human isolates of Fusobacterium necrophorum.</title>
        <authorList>
            <person name="Jensen A."/>
            <person name="Bank S."/>
            <person name="Andersen P.S."/>
            <person name="Kristensen L.H."/>
            <person name="Prag J."/>
        </authorList>
    </citation>
    <scope>NUCLEOTIDE SEQUENCE [LARGE SCALE GENOMIC DNA]</scope>
    <source>
        <strain evidence="1 2">LS_1264</strain>
    </source>
</reference>
<proteinExistence type="predicted"/>
<comment type="caution">
    <text evidence="1">The sequence shown here is derived from an EMBL/GenBank/DDBJ whole genome shotgun (WGS) entry which is preliminary data.</text>
</comment>
<evidence type="ECO:0000313" key="2">
    <source>
        <dbReference type="Proteomes" id="UP000075816"/>
    </source>
</evidence>
<name>A0A162J8Y6_9FUSO</name>
<dbReference type="AlphaFoldDB" id="A0A162J8Y6"/>
<protein>
    <submittedName>
        <fullName evidence="1">Uncharacterized protein</fullName>
    </submittedName>
</protein>
<accession>A0A162J8Y6</accession>
<gene>
    <name evidence="1" type="ORF">A2J07_01050</name>
</gene>
<dbReference type="EMBL" id="LVEA01000001">
    <property type="protein sequence ID" value="KYL05356.1"/>
    <property type="molecule type" value="Genomic_DNA"/>
</dbReference>
<dbReference type="Proteomes" id="UP000075816">
    <property type="component" value="Unassembled WGS sequence"/>
</dbReference>
<dbReference type="RefSeq" id="WP_062680944.1">
    <property type="nucleotide sequence ID" value="NZ_LVEA01000001.1"/>
</dbReference>
<sequence>MIQEYKNLKKELDNSDSLYEKNSIANEPLFGLSEFYETEYISGRYNVKIKDILSCFQEMKNLVKKQKFLKSYLESYKEELKKQLFTLDKEYFNMSHNSIKGQFFLDMIEYPSFHNRIIEYDIIYRQNTSIMDKEIIKTDQNLETVDFYLKYHEDTSFFVNFSKLVNIQNIYFSFHNLCDIHLFGVKEDDTLEYIDEIDKTLETVIINRNSTLYKGLFIDSVSNINTLLKELKVFQYSKKSIRKNGYIVYALKNIQEVKEISCISYSDSELYLLTYQEYQNFLLHFQRNESEACDKFLDVIHFVDKNTSIKPDNKNIIVEKMNKNTIKTNLLKIFGVENEN</sequence>
<evidence type="ECO:0000313" key="1">
    <source>
        <dbReference type="EMBL" id="KYL05356.1"/>
    </source>
</evidence>
<organism evidence="1 2">
    <name type="scientific">Fusobacterium necrophorum subsp. funduliforme</name>
    <dbReference type="NCBI Taxonomy" id="143387"/>
    <lineage>
        <taxon>Bacteria</taxon>
        <taxon>Fusobacteriati</taxon>
        <taxon>Fusobacteriota</taxon>
        <taxon>Fusobacteriia</taxon>
        <taxon>Fusobacteriales</taxon>
        <taxon>Fusobacteriaceae</taxon>
        <taxon>Fusobacterium</taxon>
    </lineage>
</organism>